<gene>
    <name evidence="2" type="ORF">CALCODRAFT_515000</name>
</gene>
<dbReference type="AlphaFoldDB" id="A0A165IX19"/>
<dbReference type="Proteomes" id="UP000076842">
    <property type="component" value="Unassembled WGS sequence"/>
</dbReference>
<accession>A0A165IX19</accession>
<feature type="compositionally biased region" description="Basic and acidic residues" evidence="1">
    <location>
        <begin position="342"/>
        <end position="357"/>
    </location>
</feature>
<evidence type="ECO:0000313" key="3">
    <source>
        <dbReference type="Proteomes" id="UP000076842"/>
    </source>
</evidence>
<dbReference type="EMBL" id="KV423926">
    <property type="protein sequence ID" value="KZT61090.1"/>
    <property type="molecule type" value="Genomic_DNA"/>
</dbReference>
<feature type="compositionally biased region" description="Polar residues" evidence="1">
    <location>
        <begin position="233"/>
        <end position="259"/>
    </location>
</feature>
<feature type="compositionally biased region" description="Polar residues" evidence="1">
    <location>
        <begin position="216"/>
        <end position="225"/>
    </location>
</feature>
<protein>
    <submittedName>
        <fullName evidence="2">Uncharacterized protein</fullName>
    </submittedName>
</protein>
<evidence type="ECO:0000313" key="2">
    <source>
        <dbReference type="EMBL" id="KZT61090.1"/>
    </source>
</evidence>
<sequence>MANSYLGVPHHVESGDSIGLSAVSPMARSSLNTIYMIGQQLYRSPPLADAMRDIDEIQELEGQIAAIKEYSALSEGHIITKIHFTREQIDECERSTASWHAFSHDLLQGFALEHPGPTTLTFVIDQELAHAADQMNDLLSKVARVQHYTPIPGRLMIMRSTHSLSCAGLPPTKLDKILMLRRLLITREAKKVELERARKDSDIQLMIFTAKHVPRRTSTSRSQMGPNADDTPSESAISSGDMSRVHTSTSDAGSKTHNNAKADPLRHLTLLPPPTTPQSSRLARAGNTTTETGEGANSDDMQVDNDHDAESAITESDTSRVRATETVRPPASVISSLPPDIVVDRKTGKVTRTDRQRGGPRKSYPMDPPSPREDIDLAEADWNDDPLHDDELLQAQARANARGIGETAPAYQWPVEPYIINWGAYLNNPDRIMEKFPKTPAVPATTYAQSWTWAKDRLTALNAPRIIKDCYKDKLHMHGQAVHSWQAKGAVGRRNLYAKLYLPALYDHSEFGDRVIGALVQATFVAKIDNGPDRLPDVEVFFSRLLQNNTGMMRIANQMAIAFKRGIADIAHENFTNYKQLEEINQQRKAQGKTILENLTEPPIIPMRELLSKGDLQAARDASVVPPDIATRLGVKADQPLNDPALYAQAADTGTTIKDAGAAHDHDHDHEDVQVTLPSPTTPVTRLFAAHPPEVAPFDVGPHLRQPLLDYFETWGLHSDTRQTFANRVAAMYWCCSPASWRKHLAELVPSNASAPAIIDSIYFGMECQHLADWTDGLC</sequence>
<evidence type="ECO:0000256" key="1">
    <source>
        <dbReference type="SAM" id="MobiDB-lite"/>
    </source>
</evidence>
<organism evidence="2 3">
    <name type="scientific">Calocera cornea HHB12733</name>
    <dbReference type="NCBI Taxonomy" id="1353952"/>
    <lineage>
        <taxon>Eukaryota</taxon>
        <taxon>Fungi</taxon>
        <taxon>Dikarya</taxon>
        <taxon>Basidiomycota</taxon>
        <taxon>Agaricomycotina</taxon>
        <taxon>Dacrymycetes</taxon>
        <taxon>Dacrymycetales</taxon>
        <taxon>Dacrymycetaceae</taxon>
        <taxon>Calocera</taxon>
    </lineage>
</organism>
<feature type="compositionally biased region" description="Low complexity" evidence="1">
    <location>
        <begin position="285"/>
        <end position="296"/>
    </location>
</feature>
<keyword evidence="3" id="KW-1185">Reference proteome</keyword>
<feature type="region of interest" description="Disordered" evidence="1">
    <location>
        <begin position="214"/>
        <end position="372"/>
    </location>
</feature>
<dbReference type="InParanoid" id="A0A165IX19"/>
<proteinExistence type="predicted"/>
<reference evidence="2 3" key="1">
    <citation type="journal article" date="2016" name="Mol. Biol. Evol.">
        <title>Comparative Genomics of Early-Diverging Mushroom-Forming Fungi Provides Insights into the Origins of Lignocellulose Decay Capabilities.</title>
        <authorList>
            <person name="Nagy L.G."/>
            <person name="Riley R."/>
            <person name="Tritt A."/>
            <person name="Adam C."/>
            <person name="Daum C."/>
            <person name="Floudas D."/>
            <person name="Sun H."/>
            <person name="Yadav J.S."/>
            <person name="Pangilinan J."/>
            <person name="Larsson K.H."/>
            <person name="Matsuura K."/>
            <person name="Barry K."/>
            <person name="Labutti K."/>
            <person name="Kuo R."/>
            <person name="Ohm R.A."/>
            <person name="Bhattacharya S.S."/>
            <person name="Shirouzu T."/>
            <person name="Yoshinaga Y."/>
            <person name="Martin F.M."/>
            <person name="Grigoriev I.V."/>
            <person name="Hibbett D.S."/>
        </authorList>
    </citation>
    <scope>NUCLEOTIDE SEQUENCE [LARGE SCALE GENOMIC DNA]</scope>
    <source>
        <strain evidence="2 3">HHB12733</strain>
    </source>
</reference>
<name>A0A165IX19_9BASI</name>